<dbReference type="GeneID" id="19894306"/>
<evidence type="ECO:0000256" key="2">
    <source>
        <dbReference type="ARBA" id="ARBA00022618"/>
    </source>
</evidence>
<dbReference type="GO" id="GO:0070979">
    <property type="term" value="P:protein K11-linked ubiquitination"/>
    <property type="evidence" value="ECO:0007669"/>
    <property type="project" value="TreeGrafter"/>
</dbReference>
<dbReference type="STRING" id="1069680.M7NUM1"/>
<dbReference type="GO" id="GO:0034399">
    <property type="term" value="C:nuclear periphery"/>
    <property type="evidence" value="ECO:0007669"/>
    <property type="project" value="TreeGrafter"/>
</dbReference>
<dbReference type="InterPro" id="IPR024977">
    <property type="entry name" value="Apc4-like_WD40_dom"/>
</dbReference>
<protein>
    <recommendedName>
        <fullName evidence="1">Anaphase-promoting complex subunit 4</fullName>
    </recommendedName>
</protein>
<dbReference type="OMA" id="PACERIQ"/>
<reference evidence="9" key="1">
    <citation type="journal article" date="2016" name="Nat. Commun.">
        <title>Genome analysis of three Pneumocystis species reveals adaptation mechanisms to life exclusively in mammalian hosts.</title>
        <authorList>
            <person name="Ma L."/>
            <person name="Chen Z."/>
            <person name="Huang D.W."/>
            <person name="Kutty G."/>
            <person name="Ishihara M."/>
            <person name="Wang H."/>
            <person name="Abouelleil A."/>
            <person name="Bishop L."/>
            <person name="Davey E."/>
            <person name="Deng R."/>
            <person name="Deng X."/>
            <person name="Fan L."/>
            <person name="Fantoni G."/>
            <person name="Fitzgerald M."/>
            <person name="Gogineni E."/>
            <person name="Goldberg J.M."/>
            <person name="Handley G."/>
            <person name="Hu X."/>
            <person name="Huber C."/>
            <person name="Jiao X."/>
            <person name="Jones K."/>
            <person name="Levin J.Z."/>
            <person name="Liu Y."/>
            <person name="Macdonald P."/>
            <person name="Melnikov A."/>
            <person name="Raley C."/>
            <person name="Sassi M."/>
            <person name="Sherman B.T."/>
            <person name="Song X."/>
            <person name="Sykes S."/>
            <person name="Tran B."/>
            <person name="Walsh L."/>
            <person name="Xia Y."/>
            <person name="Yang J."/>
            <person name="Young S."/>
            <person name="Zeng Q."/>
            <person name="Zheng X."/>
            <person name="Stephens R."/>
            <person name="Nusbaum C."/>
            <person name="Birren B.W."/>
            <person name="Azadi P."/>
            <person name="Lempicki R.A."/>
            <person name="Cuomo C.A."/>
            <person name="Kovacs J.A."/>
        </authorList>
    </citation>
    <scope>NUCLEOTIDE SEQUENCE [LARGE SCALE GENOMIC DNA]</scope>
    <source>
        <strain evidence="9">B123</strain>
    </source>
</reference>
<dbReference type="GO" id="GO:0031145">
    <property type="term" value="P:anaphase-promoting complex-dependent catabolic process"/>
    <property type="evidence" value="ECO:0007669"/>
    <property type="project" value="InterPro"/>
</dbReference>
<evidence type="ECO:0000259" key="6">
    <source>
        <dbReference type="Pfam" id="PF12894"/>
    </source>
</evidence>
<evidence type="ECO:0000256" key="4">
    <source>
        <dbReference type="ARBA" id="ARBA00022786"/>
    </source>
</evidence>
<dbReference type="PANTHER" id="PTHR13260:SF0">
    <property type="entry name" value="ANAPHASE-PROMOTING COMPLEX SUBUNIT 4"/>
    <property type="match status" value="1"/>
</dbReference>
<feature type="domain" description="Anaphase-promoting complex subunit 4-like WD40" evidence="6">
    <location>
        <begin position="26"/>
        <end position="114"/>
    </location>
</feature>
<keyword evidence="5" id="KW-0131">Cell cycle</keyword>
<dbReference type="Gene3D" id="2.130.10.10">
    <property type="entry name" value="YVTN repeat-like/Quinoprotein amine dehydrogenase"/>
    <property type="match status" value="1"/>
</dbReference>
<dbReference type="InterPro" id="IPR024789">
    <property type="entry name" value="APC4"/>
</dbReference>
<dbReference type="InterPro" id="IPR024790">
    <property type="entry name" value="APC4_long_dom"/>
</dbReference>
<keyword evidence="3" id="KW-0498">Mitosis</keyword>
<keyword evidence="4" id="KW-0833">Ubl conjugation pathway</keyword>
<dbReference type="eggNOG" id="KOG4640">
    <property type="taxonomic scope" value="Eukaryota"/>
</dbReference>
<dbReference type="Pfam" id="PF12896">
    <property type="entry name" value="ANAPC4"/>
    <property type="match status" value="1"/>
</dbReference>
<gene>
    <name evidence="8" type="ORF">PNEG_00608</name>
</gene>
<dbReference type="SUPFAM" id="SSF117289">
    <property type="entry name" value="Nucleoporin domain"/>
    <property type="match status" value="1"/>
</dbReference>
<evidence type="ECO:0000313" key="8">
    <source>
        <dbReference type="EMBL" id="EMR11007.1"/>
    </source>
</evidence>
<dbReference type="GO" id="GO:0005680">
    <property type="term" value="C:anaphase-promoting complex"/>
    <property type="evidence" value="ECO:0007669"/>
    <property type="project" value="InterPro"/>
</dbReference>
<dbReference type="EMBL" id="AFWA02000002">
    <property type="protein sequence ID" value="EMR11007.1"/>
    <property type="molecule type" value="Genomic_DNA"/>
</dbReference>
<evidence type="ECO:0000259" key="7">
    <source>
        <dbReference type="Pfam" id="PF12896"/>
    </source>
</evidence>
<dbReference type="Pfam" id="PF12894">
    <property type="entry name" value="ANAPC4_WD40"/>
    <property type="match status" value="1"/>
</dbReference>
<dbReference type="RefSeq" id="XP_007872505.1">
    <property type="nucleotide sequence ID" value="XM_007874314.1"/>
</dbReference>
<dbReference type="VEuPathDB" id="FungiDB:PNEG_00608"/>
<sequence>MKICDKKQAFKILGEKVLPETIKLKSWCPSMDLLAFVTTSNEIWVYRLSGSRVWKTLNKNHEATSITWRPDGKVLVVGLSNGAMRLYNVNDGLLLHTIEPQAPEFDRVSLVSWVTEKRKLSFSEEQFSLQEFDPIRFLPRLASIPSAKSRNFSNSSLTNFVSANNEDKQINEMDLLISGDVRGNLHISICGLFHLALLPLVSTDKITNTQRQLLCHFSSSDLRIQSTISKNEQTQEIFIHLLDMKAFRALGASVTEIAKCSTNFHFLLTYIKEGIVTITEEWQNMNDIEQEYLKAFHDCLHEHNVANVATPRLELFSLVMTGIPSAPLRDWMTKRLTERGLKKWEKTSLTSYENLRKLTHQYILPACDRVALLLSKLNGLAKWPKTAKPMFIDSTKIQECLYILHIFIENLYNFIEKINEEVQLFKSFTIWMKFIFEEISPTELVTDTTLHPANALEVAKFIETVFPASSISEFITSDEKLILPNNIDSYNYNFEKRPRFSFKVILENLISYGTLIFNKPAAELSNQWTQLMHQLLSKNLSSALLDMRLIDYDNYYSVYIAGYPKKQGNDIFSPHIFQIIRFNLNDDGTKISMNSEYVSIDLTINSKEFWIIQDLAFVDDESIILLLYKNDNEEYILTNFNYIKLDYKVHILNTSKELFDFTLKKDSIKINFSRCRRFTSDFVPQSITINGLPGRRIGCILANDLQRYQIFDIDVDDNDEDSQESILDDN</sequence>
<dbReference type="PANTHER" id="PTHR13260">
    <property type="entry name" value="ANAPHASE PROMOTING COMPLEX SUBUNIT 4 APC4"/>
    <property type="match status" value="1"/>
</dbReference>
<dbReference type="HOGENOM" id="CLU_399040_0_0_1"/>
<dbReference type="Proteomes" id="UP000011958">
    <property type="component" value="Unassembled WGS sequence"/>
</dbReference>
<name>M7NUM1_PNEMU</name>
<keyword evidence="2" id="KW-0132">Cell division</keyword>
<evidence type="ECO:0000256" key="3">
    <source>
        <dbReference type="ARBA" id="ARBA00022776"/>
    </source>
</evidence>
<evidence type="ECO:0000313" key="9">
    <source>
        <dbReference type="Proteomes" id="UP000011958"/>
    </source>
</evidence>
<keyword evidence="9" id="KW-1185">Reference proteome</keyword>
<dbReference type="OrthoDB" id="2110451at2759"/>
<organism evidence="8 9">
    <name type="scientific">Pneumocystis murina (strain B123)</name>
    <name type="common">Mouse pneumocystis pneumonia agent</name>
    <name type="synonym">Pneumocystis carinii f. sp. muris</name>
    <dbReference type="NCBI Taxonomy" id="1069680"/>
    <lineage>
        <taxon>Eukaryota</taxon>
        <taxon>Fungi</taxon>
        <taxon>Dikarya</taxon>
        <taxon>Ascomycota</taxon>
        <taxon>Taphrinomycotina</taxon>
        <taxon>Pneumocystomycetes</taxon>
        <taxon>Pneumocystaceae</taxon>
        <taxon>Pneumocystis</taxon>
    </lineage>
</organism>
<evidence type="ECO:0000256" key="5">
    <source>
        <dbReference type="ARBA" id="ARBA00023306"/>
    </source>
</evidence>
<feature type="domain" description="Anaphase-promoting complex subunit 4 long" evidence="7">
    <location>
        <begin position="242"/>
        <end position="439"/>
    </location>
</feature>
<dbReference type="GO" id="GO:0051301">
    <property type="term" value="P:cell division"/>
    <property type="evidence" value="ECO:0007669"/>
    <property type="project" value="UniProtKB-KW"/>
</dbReference>
<comment type="caution">
    <text evidence="8">The sequence shown here is derived from an EMBL/GenBank/DDBJ whole genome shotgun (WGS) entry which is preliminary data.</text>
</comment>
<proteinExistence type="predicted"/>
<accession>M7NUM1</accession>
<dbReference type="AlphaFoldDB" id="M7NUM1"/>
<dbReference type="InterPro" id="IPR015943">
    <property type="entry name" value="WD40/YVTN_repeat-like_dom_sf"/>
</dbReference>
<evidence type="ECO:0000256" key="1">
    <source>
        <dbReference type="ARBA" id="ARBA00016067"/>
    </source>
</evidence>